<protein>
    <submittedName>
        <fullName evidence="2">Uncharacterized protein</fullName>
    </submittedName>
</protein>
<reference evidence="2" key="1">
    <citation type="submission" date="2025-08" db="UniProtKB">
        <authorList>
            <consortium name="RefSeq"/>
        </authorList>
    </citation>
    <scope>IDENTIFICATION</scope>
</reference>
<dbReference type="PaxDb" id="4097-A0A1S4BV73"/>
<dbReference type="RefSeq" id="XP_016492786.1">
    <property type="nucleotide sequence ID" value="XM_016637300.1"/>
</dbReference>
<organism evidence="2">
    <name type="scientific">Nicotiana tabacum</name>
    <name type="common">Common tobacco</name>
    <dbReference type="NCBI Taxonomy" id="4097"/>
    <lineage>
        <taxon>Eukaryota</taxon>
        <taxon>Viridiplantae</taxon>
        <taxon>Streptophyta</taxon>
        <taxon>Embryophyta</taxon>
        <taxon>Tracheophyta</taxon>
        <taxon>Spermatophyta</taxon>
        <taxon>Magnoliopsida</taxon>
        <taxon>eudicotyledons</taxon>
        <taxon>Gunneridae</taxon>
        <taxon>Pentapetalae</taxon>
        <taxon>asterids</taxon>
        <taxon>lamiids</taxon>
        <taxon>Solanales</taxon>
        <taxon>Solanaceae</taxon>
        <taxon>Nicotianoideae</taxon>
        <taxon>Nicotianeae</taxon>
        <taxon>Nicotiana</taxon>
    </lineage>
</organism>
<sequence>SKISNLDLPGTGFFPISPFSLFLFHFSSSPLKTTSKINSCLPPHPKSKPPLLPPSGTTASSVGCHHCFLRRPPSPTASSVGHHHPLLLPPKIKPLLFYFKMVGRGRGRSRKDKRPIDHDDGATPTLPSTPHLHPSAADGRQQSSRHRSILPYPSTHHTTHHSPAQQYYHHFPP</sequence>
<dbReference type="AlphaFoldDB" id="A0A1S4BV73"/>
<name>A0A1S4BV73_TOBAC</name>
<feature type="non-terminal residue" evidence="2">
    <location>
        <position position="1"/>
    </location>
</feature>
<feature type="compositionally biased region" description="Low complexity" evidence="1">
    <location>
        <begin position="123"/>
        <end position="135"/>
    </location>
</feature>
<gene>
    <name evidence="2" type="primary">LOC107812245</name>
</gene>
<feature type="region of interest" description="Disordered" evidence="1">
    <location>
        <begin position="106"/>
        <end position="173"/>
    </location>
</feature>
<evidence type="ECO:0000256" key="1">
    <source>
        <dbReference type="SAM" id="MobiDB-lite"/>
    </source>
</evidence>
<proteinExistence type="predicted"/>
<evidence type="ECO:0000313" key="2">
    <source>
        <dbReference type="RefSeq" id="XP_016492786.1"/>
    </source>
</evidence>
<dbReference type="KEGG" id="nta:107812245"/>
<accession>A0A1S4BV73</accession>